<feature type="binding site" evidence="1">
    <location>
        <position position="34"/>
    </location>
    <ligand>
        <name>Zn(2+)</name>
        <dbReference type="ChEBI" id="CHEBI:29105"/>
    </ligand>
</feature>
<evidence type="ECO:0000313" key="3">
    <source>
        <dbReference type="EMBL" id="BDR53017.1"/>
    </source>
</evidence>
<feature type="region of interest" description="Disordered" evidence="2">
    <location>
        <begin position="64"/>
        <end position="87"/>
    </location>
</feature>
<name>A0ABM8B816_9BIFI</name>
<keyword evidence="4" id="KW-1185">Reference proteome</keyword>
<protein>
    <recommendedName>
        <fullName evidence="1">RNA polymerase-binding protein RbpA</fullName>
    </recommendedName>
</protein>
<keyword evidence="1" id="KW-0804">Transcription</keyword>
<sequence>MAERSLRGMSIGAKSLESDDNVDFAPRREVAYVCPNGHRTILPLAEGAEAPDEWECRCGQIAHLEGEEEDSEDSKHSGKPTRTHWDMLMERRSEDELKVLLDKRLKMHREGWFPDYE</sequence>
<accession>A0ABM8B816</accession>
<keyword evidence="1" id="KW-0862">Zinc</keyword>
<dbReference type="HAMAP" id="MF_01483">
    <property type="entry name" value="RbpA"/>
    <property type="match status" value="1"/>
</dbReference>
<feature type="binding site" evidence="1">
    <location>
        <position position="56"/>
    </location>
    <ligand>
        <name>Zn(2+)</name>
        <dbReference type="ChEBI" id="CHEBI:29105"/>
    </ligand>
</feature>
<organism evidence="3 4">
    <name type="scientific">Bombiscardovia nodaiensis</name>
    <dbReference type="NCBI Taxonomy" id="2932181"/>
    <lineage>
        <taxon>Bacteria</taxon>
        <taxon>Bacillati</taxon>
        <taxon>Actinomycetota</taxon>
        <taxon>Actinomycetes</taxon>
        <taxon>Bifidobacteriales</taxon>
        <taxon>Bifidobacteriaceae</taxon>
        <taxon>Bombiscardovia</taxon>
    </lineage>
</organism>
<feature type="binding site" evidence="1">
    <location>
        <position position="58"/>
    </location>
    <ligand>
        <name>Zn(2+)</name>
        <dbReference type="ChEBI" id="CHEBI:29105"/>
    </ligand>
</feature>
<dbReference type="InterPro" id="IPR038638">
    <property type="entry name" value="RbpA_sf"/>
</dbReference>
<evidence type="ECO:0000256" key="2">
    <source>
        <dbReference type="SAM" id="MobiDB-lite"/>
    </source>
</evidence>
<comment type="subunit">
    <text evidence="1">Forms a complex with the RNAP catalytic core and with free principal sigma factors.</text>
</comment>
<dbReference type="EMBL" id="AP026798">
    <property type="protein sequence ID" value="BDR53017.1"/>
    <property type="molecule type" value="Genomic_DNA"/>
</dbReference>
<comment type="cofactor">
    <cofactor evidence="1">
        <name>Zn(2+)</name>
        <dbReference type="ChEBI" id="CHEBI:29105"/>
    </cofactor>
    <text evidence="1">Bind 1 Zn(2+) per subunit.</text>
</comment>
<evidence type="ECO:0000256" key="1">
    <source>
        <dbReference type="HAMAP-Rule" id="MF_01483"/>
    </source>
</evidence>
<gene>
    <name evidence="1 3" type="primary">rbpA</name>
    <name evidence="3" type="ORF">KIM372_09240</name>
</gene>
<comment type="function">
    <text evidence="1">Binds to RNA polymerase (RNAP), stimulating transcription from principal, but not alternative sigma factor promoters.</text>
</comment>
<proteinExistence type="inferred from homology"/>
<reference evidence="3 4" key="1">
    <citation type="journal article" date="2023" name="Microbiol. Spectr.">
        <title>Symbiosis of Carpenter Bees with Uncharacterized Lactic Acid Bacteria Showing NAD Auxotrophy.</title>
        <authorList>
            <person name="Kawasaki S."/>
            <person name="Ozawa K."/>
            <person name="Mori T."/>
            <person name="Yamamoto A."/>
            <person name="Ito M."/>
            <person name="Ohkuma M."/>
            <person name="Sakamoto M."/>
            <person name="Matsutani M."/>
        </authorList>
    </citation>
    <scope>NUCLEOTIDE SEQUENCE [LARGE SCALE GENOMIC DNA]</scope>
    <source>
        <strain evidence="3 4">Kim37-2</strain>
    </source>
</reference>
<dbReference type="Pfam" id="PF13397">
    <property type="entry name" value="RbpA"/>
    <property type="match status" value="1"/>
</dbReference>
<keyword evidence="1" id="KW-0805">Transcription regulation</keyword>
<evidence type="ECO:0000313" key="4">
    <source>
        <dbReference type="Proteomes" id="UP001321766"/>
    </source>
</evidence>
<dbReference type="Gene3D" id="2.20.28.270">
    <property type="entry name" value="RNA polymerase-binding protein A"/>
    <property type="match status" value="1"/>
</dbReference>
<keyword evidence="1" id="KW-0479">Metal-binding</keyword>
<comment type="similarity">
    <text evidence="1">Belongs to the RNA polymerase-binding protein RbpA family.</text>
</comment>
<dbReference type="InterPro" id="IPR025182">
    <property type="entry name" value="RNApol-bd_RbpA"/>
</dbReference>
<dbReference type="Proteomes" id="UP001321766">
    <property type="component" value="Chromosome"/>
</dbReference>
<feature type="binding site" evidence="1">
    <location>
        <position position="38"/>
    </location>
    <ligand>
        <name>Zn(2+)</name>
        <dbReference type="ChEBI" id="CHEBI:29105"/>
    </ligand>
</feature>